<dbReference type="Gene3D" id="3.90.960.10">
    <property type="entry name" value="YbaK/aminoacyl-tRNA synthetase-associated domain"/>
    <property type="match status" value="1"/>
</dbReference>
<dbReference type="PANTHER" id="PTHR30411">
    <property type="entry name" value="CYTOPLASMIC PROTEIN"/>
    <property type="match status" value="1"/>
</dbReference>
<dbReference type="GO" id="GO:0002161">
    <property type="term" value="F:aminoacyl-tRNA deacylase activity"/>
    <property type="evidence" value="ECO:0007669"/>
    <property type="project" value="InterPro"/>
</dbReference>
<gene>
    <name evidence="2" type="ORF">JCM19231_3980</name>
</gene>
<dbReference type="PANTHER" id="PTHR30411:SF1">
    <property type="entry name" value="CYTOPLASMIC PROTEIN"/>
    <property type="match status" value="1"/>
</dbReference>
<evidence type="ECO:0000313" key="3">
    <source>
        <dbReference type="Proteomes" id="UP000031671"/>
    </source>
</evidence>
<accession>A0A0B8P2G4</accession>
<feature type="domain" description="YbaK/aminoacyl-tRNA synthetase-associated" evidence="1">
    <location>
        <begin position="25"/>
        <end position="143"/>
    </location>
</feature>
<sequence>MTDTSVTQYLDQQGVSYTLLPHKTPAVSIEDAARQRGISPSIMLKTMLLRDMGGLMFVACVPGDQQVDPKKVRAHFECRRVTCVGFEEVQSITGYKPGTLTPFHLSRDIQVIFDRQILELPQVTISSGTDMAGVLLSTQDMLELCTPHINDIVRYK</sequence>
<evidence type="ECO:0000259" key="1">
    <source>
        <dbReference type="Pfam" id="PF04073"/>
    </source>
</evidence>
<dbReference type="InterPro" id="IPR036754">
    <property type="entry name" value="YbaK/aa-tRNA-synt-asso_dom_sf"/>
</dbReference>
<protein>
    <recommendedName>
        <fullName evidence="1">YbaK/aminoacyl-tRNA synthetase-associated domain-containing protein</fullName>
    </recommendedName>
</protein>
<reference evidence="2 3" key="2">
    <citation type="submission" date="2015-01" db="EMBL/GenBank/DDBJ databases">
        <authorList>
            <consortium name="NBRP consortium"/>
            <person name="Sawabe T."/>
            <person name="Meirelles P."/>
            <person name="Feng G."/>
            <person name="Sayaka M."/>
            <person name="Hattori M."/>
            <person name="Ohkuma M."/>
        </authorList>
    </citation>
    <scope>NUCLEOTIDE SEQUENCE [LARGE SCALE GENOMIC DNA]</scope>
    <source>
        <strain evidence="3">JCM 19231</strain>
    </source>
</reference>
<reference evidence="2 3" key="1">
    <citation type="submission" date="2015-01" db="EMBL/GenBank/DDBJ databases">
        <title>Vibrio sp. C1 JCM 19231 whole genome shotgun sequence.</title>
        <authorList>
            <person name="Sawabe T."/>
            <person name="Meirelles P."/>
            <person name="Feng G."/>
            <person name="Sayaka M."/>
            <person name="Hattori M."/>
            <person name="Ohkuma M."/>
        </authorList>
    </citation>
    <scope>NUCLEOTIDE SEQUENCE [LARGE SCALE GENOMIC DNA]</scope>
    <source>
        <strain evidence="3">JCM 19231</strain>
    </source>
</reference>
<dbReference type="EMBL" id="BBRZ01000046">
    <property type="protein sequence ID" value="GAM57169.1"/>
    <property type="molecule type" value="Genomic_DNA"/>
</dbReference>
<dbReference type="InterPro" id="IPR007214">
    <property type="entry name" value="YbaK/aa-tRNA-synth-assoc-dom"/>
</dbReference>
<keyword evidence="3" id="KW-1185">Reference proteome</keyword>
<dbReference type="AlphaFoldDB" id="A0A0B8P2G4"/>
<organism evidence="2 3">
    <name type="scientific">Vibrio ishigakensis</name>
    <dbReference type="NCBI Taxonomy" id="1481914"/>
    <lineage>
        <taxon>Bacteria</taxon>
        <taxon>Pseudomonadati</taxon>
        <taxon>Pseudomonadota</taxon>
        <taxon>Gammaproteobacteria</taxon>
        <taxon>Vibrionales</taxon>
        <taxon>Vibrionaceae</taxon>
        <taxon>Vibrio</taxon>
    </lineage>
</organism>
<dbReference type="SUPFAM" id="SSF55826">
    <property type="entry name" value="YbaK/ProRS associated domain"/>
    <property type="match status" value="1"/>
</dbReference>
<dbReference type="CDD" id="cd04332">
    <property type="entry name" value="YbaK_like"/>
    <property type="match status" value="1"/>
</dbReference>
<dbReference type="Proteomes" id="UP000031671">
    <property type="component" value="Unassembled WGS sequence"/>
</dbReference>
<name>A0A0B8P2G4_9VIBR</name>
<proteinExistence type="predicted"/>
<comment type="caution">
    <text evidence="2">The sequence shown here is derived from an EMBL/GenBank/DDBJ whole genome shotgun (WGS) entry which is preliminary data.</text>
</comment>
<evidence type="ECO:0000313" key="2">
    <source>
        <dbReference type="EMBL" id="GAM57169.1"/>
    </source>
</evidence>
<dbReference type="Pfam" id="PF04073">
    <property type="entry name" value="tRNA_edit"/>
    <property type="match status" value="1"/>
</dbReference>
<dbReference type="RefSeq" id="WP_261834018.1">
    <property type="nucleotide sequence ID" value="NZ_AP024881.1"/>
</dbReference>